<protein>
    <submittedName>
        <fullName evidence="6">LysM domain containing protein</fullName>
    </submittedName>
</protein>
<dbReference type="InterPro" id="IPR018392">
    <property type="entry name" value="LysM"/>
</dbReference>
<feature type="region of interest" description="Disordered" evidence="3">
    <location>
        <begin position="335"/>
        <end position="358"/>
    </location>
</feature>
<evidence type="ECO:0000256" key="4">
    <source>
        <dbReference type="SAM" id="SignalP"/>
    </source>
</evidence>
<dbReference type="GO" id="GO:0008061">
    <property type="term" value="F:chitin binding"/>
    <property type="evidence" value="ECO:0007669"/>
    <property type="project" value="UniProtKB-KW"/>
</dbReference>
<dbReference type="PANTHER" id="PTHR34997">
    <property type="entry name" value="AM15"/>
    <property type="match status" value="1"/>
</dbReference>
<evidence type="ECO:0000256" key="3">
    <source>
        <dbReference type="SAM" id="MobiDB-lite"/>
    </source>
</evidence>
<evidence type="ECO:0000256" key="2">
    <source>
        <dbReference type="ARBA" id="ARBA00023026"/>
    </source>
</evidence>
<feature type="domain" description="LysM" evidence="5">
    <location>
        <begin position="276"/>
        <end position="322"/>
    </location>
</feature>
<name>A0A922SWW7_9PLEO</name>
<feature type="signal peptide" evidence="4">
    <location>
        <begin position="1"/>
        <end position="19"/>
    </location>
</feature>
<evidence type="ECO:0000259" key="5">
    <source>
        <dbReference type="PROSITE" id="PS51782"/>
    </source>
</evidence>
<feature type="chain" id="PRO_5036767618" evidence="4">
    <location>
        <begin position="20"/>
        <end position="377"/>
    </location>
</feature>
<dbReference type="PANTHER" id="PTHR34997:SF16">
    <property type="entry name" value="LYSM DOMAIN-CONTAINING PROTEIN"/>
    <property type="match status" value="1"/>
</dbReference>
<feature type="domain" description="LysM" evidence="5">
    <location>
        <begin position="226"/>
        <end position="271"/>
    </location>
</feature>
<dbReference type="Pfam" id="PF01476">
    <property type="entry name" value="LysM"/>
    <property type="match status" value="1"/>
</dbReference>
<keyword evidence="7" id="KW-1185">Reference proteome</keyword>
<dbReference type="SMART" id="SM00257">
    <property type="entry name" value="LysM"/>
    <property type="match status" value="1"/>
</dbReference>
<dbReference type="Proteomes" id="UP000249757">
    <property type="component" value="Unassembled WGS sequence"/>
</dbReference>
<keyword evidence="2" id="KW-0843">Virulence</keyword>
<proteinExistence type="predicted"/>
<accession>A0A922SWW7</accession>
<evidence type="ECO:0000256" key="1">
    <source>
        <dbReference type="ARBA" id="ARBA00022669"/>
    </source>
</evidence>
<dbReference type="SUPFAM" id="SSF54106">
    <property type="entry name" value="LysM domain"/>
    <property type="match status" value="1"/>
</dbReference>
<dbReference type="InterPro" id="IPR036779">
    <property type="entry name" value="LysM_dom_sf"/>
</dbReference>
<dbReference type="Gene3D" id="3.10.350.10">
    <property type="entry name" value="LysM domain"/>
    <property type="match status" value="1"/>
</dbReference>
<keyword evidence="1" id="KW-0147">Chitin-binding</keyword>
<dbReference type="CDD" id="cd00118">
    <property type="entry name" value="LysM"/>
    <property type="match status" value="1"/>
</dbReference>
<sequence>MLTFQRLLVATLVFQTAHALPFFNNGTIPANLTTTCANALLVDVVQCPITAAQFLNGFYYPPKTLENACSSACSLALQNYEASVKTACAGQTWAGYDDENDAPLDMIPNLMRYNRDLACIQDSGRWCNVVAAAAALQADPGQSPFGWDSTPPTNVQFSGPCDLCFIKNLQKQAGSPYYYGPHLRSSSVYQSKTSSCGVAGYPLSTSTLPWSIPQAAEPTPSTCAGKKYTIVSGDDCYKISKTSSIGTAWLLYDNNLAAYCSDFPTSGELCIMNACKTYTVKTTDTCESMAESNGITIAQLKAWNPIINAGCHNLYKMNETSICVSNPGEAYVTPPALPPLAPSTASSPAPVPTNAKDESNRKCGSWYNVEAGDYCNQ</sequence>
<dbReference type="AlphaFoldDB" id="A0A922SWW7"/>
<comment type="caution">
    <text evidence="6">The sequence shown here is derived from an EMBL/GenBank/DDBJ whole genome shotgun (WGS) entry which is preliminary data.</text>
</comment>
<organism evidence="6 7">
    <name type="scientific">Pyrenophora tritici-repentis</name>
    <dbReference type="NCBI Taxonomy" id="45151"/>
    <lineage>
        <taxon>Eukaryota</taxon>
        <taxon>Fungi</taxon>
        <taxon>Dikarya</taxon>
        <taxon>Ascomycota</taxon>
        <taxon>Pezizomycotina</taxon>
        <taxon>Dothideomycetes</taxon>
        <taxon>Pleosporomycetidae</taxon>
        <taxon>Pleosporales</taxon>
        <taxon>Pleosporineae</taxon>
        <taxon>Pleosporaceae</taxon>
        <taxon>Pyrenophora</taxon>
    </lineage>
</organism>
<keyword evidence="4" id="KW-0732">Signal</keyword>
<evidence type="ECO:0000313" key="6">
    <source>
        <dbReference type="EMBL" id="KAI1509907.1"/>
    </source>
</evidence>
<dbReference type="EMBL" id="NRDI02000018">
    <property type="protein sequence ID" value="KAI1509907.1"/>
    <property type="molecule type" value="Genomic_DNA"/>
</dbReference>
<evidence type="ECO:0000313" key="7">
    <source>
        <dbReference type="Proteomes" id="UP000249757"/>
    </source>
</evidence>
<dbReference type="InterPro" id="IPR052210">
    <property type="entry name" value="LysM1-like"/>
</dbReference>
<dbReference type="PROSITE" id="PS51782">
    <property type="entry name" value="LYSM"/>
    <property type="match status" value="2"/>
</dbReference>
<reference evidence="7" key="1">
    <citation type="journal article" date="2022" name="Microb. Genom.">
        <title>A global pangenome for the wheat fungal pathogen Pyrenophora tritici-repentis and prediction of effector protein structural homology.</title>
        <authorList>
            <person name="Moolhuijzen P.M."/>
            <person name="See P.T."/>
            <person name="Shi G."/>
            <person name="Powell H.R."/>
            <person name="Cockram J."/>
            <person name="Jorgensen L.N."/>
            <person name="Benslimane H."/>
            <person name="Strelkov S.E."/>
            <person name="Turner J."/>
            <person name="Liu Z."/>
            <person name="Moffat C.S."/>
        </authorList>
    </citation>
    <scope>NUCLEOTIDE SEQUENCE [LARGE SCALE GENOMIC DNA]</scope>
</reference>
<gene>
    <name evidence="6" type="ORF">Ptr86124_010945</name>
</gene>